<dbReference type="SUPFAM" id="SSF53067">
    <property type="entry name" value="Actin-like ATPase domain"/>
    <property type="match status" value="2"/>
</dbReference>
<gene>
    <name evidence="3" type="ORF">GM661_04235</name>
</gene>
<dbReference type="InterPro" id="IPR050696">
    <property type="entry name" value="FtsA/MreB"/>
</dbReference>
<dbReference type="Pfam" id="PF14450">
    <property type="entry name" value="FtsA"/>
    <property type="match status" value="1"/>
</dbReference>
<evidence type="ECO:0000313" key="3">
    <source>
        <dbReference type="EMBL" id="QTL97242.1"/>
    </source>
</evidence>
<name>A0A8A7KH90_9FIRM</name>
<dbReference type="AlphaFoldDB" id="A0A8A7KH90"/>
<dbReference type="KEGG" id="ifn:GM661_04235"/>
<sequence>MVKQGKDIVFTLDIGTRTVIGLVIEYRDDLYRIIDSEVVEHEERAMLDGQIHNVNQVARQVKLVKERLEERLGIILERVAIAAAGRALRTVDYDNIVEFDGKKTITAEDVQALEFSAVQKAQTQLASSGNAGDLARDYHFVAYSVREYILDGMNIGSLEGQRGHKIEAKIIATFLPRIVVDSLLTVVSEADLEVDYLTLEPIAVSSVVIPKDMYNFNLALVDIGAGTSDIAITKGGSMIAYAMVPVAGDEITESLAEHYLLDYNTGEKLKRSLIQGGEMTVRNILSQEITIPAEEAVESIRPVVQSLASQIAESILMQNKKEPQAVMCVGGGSLTPGLLEEIASVLGLPAERVGVKDYSDIKNIAGSVDAVSKSQVNTPIGIAISSHKDKRKTSFLNIEVNGVNYQLLTLDRPTVADALLAAEIDFRKLRGIPGMGLTCTVNGELKTIKGSLGTPGKVLLNGSEVEDLERIISSRDKIVFEPGEEGHDARGVISDVLPELSSVQILINGERVNLDAFIYQNGLQVTEDAVLEDGAEIKYYQLETVRDVVASFYKKDPTLLRNEYISYKVNGRDYYYPAEGILVLSDGLPLDLDLPVEECKGLEIIESSNKDLTINKLLNSELKDSIRIEFNGSRLEIPTSNKIYCNKKIVDKEYRIKDGDEIKYSLSPLTINKVFDFISYKITPFNENYSLTINGKEAGLEEQVVEGDKIELSFGKRLGYKG</sequence>
<accession>A0A8A7KH90</accession>
<reference evidence="3" key="1">
    <citation type="submission" date="2019-12" db="EMBL/GenBank/DDBJ databases">
        <authorList>
            <person name="zhang j."/>
            <person name="sun C.M."/>
        </authorList>
    </citation>
    <scope>NUCLEOTIDE SEQUENCE</scope>
    <source>
        <strain evidence="3">NS-1</strain>
    </source>
</reference>
<proteinExistence type="predicted"/>
<dbReference type="InterPro" id="IPR043129">
    <property type="entry name" value="ATPase_NBD"/>
</dbReference>
<protein>
    <recommendedName>
        <fullName evidence="2">SHS2 domain-containing protein</fullName>
    </recommendedName>
</protein>
<dbReference type="GO" id="GO:0051301">
    <property type="term" value="P:cell division"/>
    <property type="evidence" value="ECO:0007669"/>
    <property type="project" value="InterPro"/>
</dbReference>
<dbReference type="GO" id="GO:0003723">
    <property type="term" value="F:RNA binding"/>
    <property type="evidence" value="ECO:0007669"/>
    <property type="project" value="UniProtKB-KW"/>
</dbReference>
<dbReference type="InterPro" id="IPR003494">
    <property type="entry name" value="SHS2_FtsA"/>
</dbReference>
<dbReference type="Gene3D" id="3.30.420.40">
    <property type="match status" value="1"/>
</dbReference>
<dbReference type="PROSITE" id="PS50889">
    <property type="entry name" value="S4"/>
    <property type="match status" value="1"/>
</dbReference>
<dbReference type="EMBL" id="CP046640">
    <property type="protein sequence ID" value="QTL97242.1"/>
    <property type="molecule type" value="Genomic_DNA"/>
</dbReference>
<evidence type="ECO:0000313" key="4">
    <source>
        <dbReference type="Proteomes" id="UP000665020"/>
    </source>
</evidence>
<feature type="domain" description="SHS2" evidence="2">
    <location>
        <begin position="9"/>
        <end position="208"/>
    </location>
</feature>
<dbReference type="SMART" id="SM00842">
    <property type="entry name" value="FtsA"/>
    <property type="match status" value="1"/>
</dbReference>
<organism evidence="3 4">
    <name type="scientific">Iocasia fonsfrigidae</name>
    <dbReference type="NCBI Taxonomy" id="2682810"/>
    <lineage>
        <taxon>Bacteria</taxon>
        <taxon>Bacillati</taxon>
        <taxon>Bacillota</taxon>
        <taxon>Clostridia</taxon>
        <taxon>Halanaerobiales</taxon>
        <taxon>Halanaerobiaceae</taxon>
        <taxon>Iocasia</taxon>
    </lineage>
</organism>
<keyword evidence="1" id="KW-0694">RNA-binding</keyword>
<dbReference type="PANTHER" id="PTHR32432">
    <property type="entry name" value="CELL DIVISION PROTEIN FTSA-RELATED"/>
    <property type="match status" value="1"/>
</dbReference>
<dbReference type="CDD" id="cd24004">
    <property type="entry name" value="ASKHA_NBD_PilM-like"/>
    <property type="match status" value="1"/>
</dbReference>
<keyword evidence="4" id="KW-1185">Reference proteome</keyword>
<dbReference type="Proteomes" id="UP000665020">
    <property type="component" value="Chromosome"/>
</dbReference>
<evidence type="ECO:0000259" key="2">
    <source>
        <dbReference type="SMART" id="SM00842"/>
    </source>
</evidence>
<evidence type="ECO:0000256" key="1">
    <source>
        <dbReference type="PROSITE-ProRule" id="PRU00182"/>
    </source>
</evidence>
<dbReference type="PANTHER" id="PTHR32432:SF3">
    <property type="entry name" value="ETHANOLAMINE UTILIZATION PROTEIN EUTJ"/>
    <property type="match status" value="1"/>
</dbReference>